<dbReference type="InterPro" id="IPR013324">
    <property type="entry name" value="RNA_pol_sigma_r3/r4-like"/>
</dbReference>
<sequence length="215" mass="24709">MMLRSEKFDNSGKNRYICVYADLNGMNKELEPETIKELLRRIAAGDEAAFRSLYLAYYERLYQFARMQLHHDETAEDIVSELFFQLWKSRAGLPSIDNFNAYAYRAVRNGCNDSLRASSRKLDYDLSHPKMQVSVDPAFAADEEVDYQLLNNALSEAVEQLPERCRMIFKLAREDGMSHREIASVLEIAVTTVEGQLAIAKRRLKEVAAPFVKKI</sequence>
<dbReference type="InterPro" id="IPR014284">
    <property type="entry name" value="RNA_pol_sigma-70_dom"/>
</dbReference>
<keyword evidence="4" id="KW-0804">Transcription</keyword>
<dbReference type="GO" id="GO:0006352">
    <property type="term" value="P:DNA-templated transcription initiation"/>
    <property type="evidence" value="ECO:0007669"/>
    <property type="project" value="InterPro"/>
</dbReference>
<evidence type="ECO:0000256" key="4">
    <source>
        <dbReference type="ARBA" id="ARBA00023163"/>
    </source>
</evidence>
<name>A0A9D2CC03_9BACT</name>
<dbReference type="NCBIfam" id="TIGR02985">
    <property type="entry name" value="Sig70_bacteroi1"/>
    <property type="match status" value="1"/>
</dbReference>
<dbReference type="InterPro" id="IPR039425">
    <property type="entry name" value="RNA_pol_sigma-70-like"/>
</dbReference>
<comment type="similarity">
    <text evidence="1">Belongs to the sigma-70 factor family. ECF subfamily.</text>
</comment>
<dbReference type="PANTHER" id="PTHR43133:SF46">
    <property type="entry name" value="RNA POLYMERASE SIGMA-70 FACTOR ECF SUBFAMILY"/>
    <property type="match status" value="1"/>
</dbReference>
<evidence type="ECO:0000256" key="2">
    <source>
        <dbReference type="ARBA" id="ARBA00023015"/>
    </source>
</evidence>
<keyword evidence="2" id="KW-0805">Transcription regulation</keyword>
<dbReference type="NCBIfam" id="TIGR02937">
    <property type="entry name" value="sigma70-ECF"/>
    <property type="match status" value="1"/>
</dbReference>
<accession>A0A9D2CC03</accession>
<evidence type="ECO:0000313" key="7">
    <source>
        <dbReference type="EMBL" id="HIY68463.1"/>
    </source>
</evidence>
<dbReference type="InterPro" id="IPR013325">
    <property type="entry name" value="RNA_pol_sigma_r2"/>
</dbReference>
<evidence type="ECO:0000256" key="3">
    <source>
        <dbReference type="ARBA" id="ARBA00023082"/>
    </source>
</evidence>
<keyword evidence="3" id="KW-0731">Sigma factor</keyword>
<reference evidence="7" key="2">
    <citation type="submission" date="2021-04" db="EMBL/GenBank/DDBJ databases">
        <authorList>
            <person name="Gilroy R."/>
        </authorList>
    </citation>
    <scope>NUCLEOTIDE SEQUENCE</scope>
    <source>
        <strain evidence="7">5134</strain>
    </source>
</reference>
<dbReference type="InterPro" id="IPR007627">
    <property type="entry name" value="RNA_pol_sigma70_r2"/>
</dbReference>
<evidence type="ECO:0000256" key="1">
    <source>
        <dbReference type="ARBA" id="ARBA00010641"/>
    </source>
</evidence>
<protein>
    <submittedName>
        <fullName evidence="7">RNA polymerase sigma-70 factor</fullName>
    </submittedName>
</protein>
<gene>
    <name evidence="7" type="ORF">H9828_03495</name>
</gene>
<dbReference type="Gene3D" id="1.10.1740.10">
    <property type="match status" value="1"/>
</dbReference>
<proteinExistence type="inferred from homology"/>
<dbReference type="PANTHER" id="PTHR43133">
    <property type="entry name" value="RNA POLYMERASE ECF-TYPE SIGMA FACTO"/>
    <property type="match status" value="1"/>
</dbReference>
<dbReference type="InterPro" id="IPR013249">
    <property type="entry name" value="RNA_pol_sigma70_r4_t2"/>
</dbReference>
<organism evidence="7 8">
    <name type="scientific">Candidatus Alistipes intestinigallinarum</name>
    <dbReference type="NCBI Taxonomy" id="2838440"/>
    <lineage>
        <taxon>Bacteria</taxon>
        <taxon>Pseudomonadati</taxon>
        <taxon>Bacteroidota</taxon>
        <taxon>Bacteroidia</taxon>
        <taxon>Bacteroidales</taxon>
        <taxon>Rikenellaceae</taxon>
        <taxon>Alistipes</taxon>
    </lineage>
</organism>
<dbReference type="CDD" id="cd06171">
    <property type="entry name" value="Sigma70_r4"/>
    <property type="match status" value="1"/>
</dbReference>
<dbReference type="EMBL" id="DXDA01000028">
    <property type="protein sequence ID" value="HIY68463.1"/>
    <property type="molecule type" value="Genomic_DNA"/>
</dbReference>
<evidence type="ECO:0000313" key="8">
    <source>
        <dbReference type="Proteomes" id="UP000886844"/>
    </source>
</evidence>
<comment type="caution">
    <text evidence="7">The sequence shown here is derived from an EMBL/GenBank/DDBJ whole genome shotgun (WGS) entry which is preliminary data.</text>
</comment>
<dbReference type="GO" id="GO:0003677">
    <property type="term" value="F:DNA binding"/>
    <property type="evidence" value="ECO:0007669"/>
    <property type="project" value="InterPro"/>
</dbReference>
<dbReference type="InterPro" id="IPR036388">
    <property type="entry name" value="WH-like_DNA-bd_sf"/>
</dbReference>
<reference evidence="7" key="1">
    <citation type="journal article" date="2021" name="PeerJ">
        <title>Extensive microbial diversity within the chicken gut microbiome revealed by metagenomics and culture.</title>
        <authorList>
            <person name="Gilroy R."/>
            <person name="Ravi A."/>
            <person name="Getino M."/>
            <person name="Pursley I."/>
            <person name="Horton D.L."/>
            <person name="Alikhan N.F."/>
            <person name="Baker D."/>
            <person name="Gharbi K."/>
            <person name="Hall N."/>
            <person name="Watson M."/>
            <person name="Adriaenssens E.M."/>
            <person name="Foster-Nyarko E."/>
            <person name="Jarju S."/>
            <person name="Secka A."/>
            <person name="Antonio M."/>
            <person name="Oren A."/>
            <person name="Chaudhuri R.R."/>
            <person name="La Ragione R."/>
            <person name="Hildebrand F."/>
            <person name="Pallen M.J."/>
        </authorList>
    </citation>
    <scope>NUCLEOTIDE SEQUENCE</scope>
    <source>
        <strain evidence="7">5134</strain>
    </source>
</reference>
<dbReference type="Proteomes" id="UP000886844">
    <property type="component" value="Unassembled WGS sequence"/>
</dbReference>
<dbReference type="AlphaFoldDB" id="A0A9D2CC03"/>
<dbReference type="GO" id="GO:0016987">
    <property type="term" value="F:sigma factor activity"/>
    <property type="evidence" value="ECO:0007669"/>
    <property type="project" value="UniProtKB-KW"/>
</dbReference>
<dbReference type="SUPFAM" id="SSF88946">
    <property type="entry name" value="Sigma2 domain of RNA polymerase sigma factors"/>
    <property type="match status" value="1"/>
</dbReference>
<feature type="domain" description="RNA polymerase sigma factor 70 region 4 type 2" evidence="6">
    <location>
        <begin position="153"/>
        <end position="204"/>
    </location>
</feature>
<dbReference type="Pfam" id="PF08281">
    <property type="entry name" value="Sigma70_r4_2"/>
    <property type="match status" value="1"/>
</dbReference>
<feature type="domain" description="RNA polymerase sigma-70 region 2" evidence="5">
    <location>
        <begin position="53"/>
        <end position="120"/>
    </location>
</feature>
<dbReference type="SUPFAM" id="SSF88659">
    <property type="entry name" value="Sigma3 and sigma4 domains of RNA polymerase sigma factors"/>
    <property type="match status" value="1"/>
</dbReference>
<dbReference type="Pfam" id="PF04542">
    <property type="entry name" value="Sigma70_r2"/>
    <property type="match status" value="1"/>
</dbReference>
<evidence type="ECO:0000259" key="6">
    <source>
        <dbReference type="Pfam" id="PF08281"/>
    </source>
</evidence>
<dbReference type="Gene3D" id="1.10.10.10">
    <property type="entry name" value="Winged helix-like DNA-binding domain superfamily/Winged helix DNA-binding domain"/>
    <property type="match status" value="1"/>
</dbReference>
<evidence type="ECO:0000259" key="5">
    <source>
        <dbReference type="Pfam" id="PF04542"/>
    </source>
</evidence>
<dbReference type="InterPro" id="IPR014327">
    <property type="entry name" value="RNA_pol_sigma70_bacteroid"/>
</dbReference>